<gene>
    <name evidence="5" type="ORF">ACFFF6_11250</name>
</gene>
<evidence type="ECO:0000256" key="1">
    <source>
        <dbReference type="ARBA" id="ARBA00001974"/>
    </source>
</evidence>
<reference evidence="5 6" key="1">
    <citation type="submission" date="2024-09" db="EMBL/GenBank/DDBJ databases">
        <authorList>
            <person name="Sun Q."/>
            <person name="Mori K."/>
        </authorList>
    </citation>
    <scope>NUCLEOTIDE SEQUENCE [LARGE SCALE GENOMIC DNA]</scope>
    <source>
        <strain evidence="5 6">CICC 10874</strain>
    </source>
</reference>
<evidence type="ECO:0000256" key="2">
    <source>
        <dbReference type="ARBA" id="ARBA00022630"/>
    </source>
</evidence>
<dbReference type="InterPro" id="IPR050641">
    <property type="entry name" value="RIFMO-like"/>
</dbReference>
<sequence length="503" mass="54605">MSDSVLIVGAGPTGLALAVHLVLHGVRVRIIDAASEPATTSRALGLQSRGVEVLERIGALGDLPKRSRSLLTLYYNEGPKTKLRLQVGRAVASLPKPTFLVSQAEVEGALRDRLSQLGATIEWGTRLAAADQDEADVTATLDVRSGTQRERFHWLVGCDGAHSAVRHLAGIDFPGTQLIDRLLMIDVRADWPYDPDGSVTWMDTGRMLSVTALPGGAWRVFSEPDPEVPGGLSEAQIAELVLGEFTRRSGLDAAAAGEVLWATEFRIHRRLAEKYRNGRIMIAGDAAHIQSPSGGQGQNTGLGDAENLGWKLGLVAAGRAGQQLLDSYDAERRPLAAKMLAATTGAVGIMLPDRRWKRFVRDFLVMPAMRIPAVQRRLWLVASQLTVTYRHGPLARSSSLFRRRPMQGDRMPDLECRLADGAQSTLHRALAGRWAVVAADLVVADRHRRVLAAQVGDDQVVALSSPNMRADLVVVRPDGHIGWRGGPESESLSPWLQQILRPA</sequence>
<keyword evidence="2" id="KW-0285">Flavoprotein</keyword>
<evidence type="ECO:0000256" key="3">
    <source>
        <dbReference type="ARBA" id="ARBA00022827"/>
    </source>
</evidence>
<accession>A0ABV6RC09</accession>
<dbReference type="RefSeq" id="WP_376980710.1">
    <property type="nucleotide sequence ID" value="NZ_JBHLSV010000012.1"/>
</dbReference>
<proteinExistence type="predicted"/>
<dbReference type="SUPFAM" id="SSF51905">
    <property type="entry name" value="FAD/NAD(P)-binding domain"/>
    <property type="match status" value="1"/>
</dbReference>
<comment type="cofactor">
    <cofactor evidence="1">
        <name>FAD</name>
        <dbReference type="ChEBI" id="CHEBI:57692"/>
    </cofactor>
</comment>
<dbReference type="Gene3D" id="3.30.70.2450">
    <property type="match status" value="1"/>
</dbReference>
<dbReference type="Pfam" id="PF01494">
    <property type="entry name" value="FAD_binding_3"/>
    <property type="match status" value="1"/>
</dbReference>
<keyword evidence="3" id="KW-0274">FAD</keyword>
<dbReference type="PANTHER" id="PTHR43004">
    <property type="entry name" value="TRK SYSTEM POTASSIUM UPTAKE PROTEIN"/>
    <property type="match status" value="1"/>
</dbReference>
<evidence type="ECO:0000313" key="5">
    <source>
        <dbReference type="EMBL" id="MFC0674531.1"/>
    </source>
</evidence>
<evidence type="ECO:0000313" key="6">
    <source>
        <dbReference type="Proteomes" id="UP001589793"/>
    </source>
</evidence>
<dbReference type="PANTHER" id="PTHR43004:SF19">
    <property type="entry name" value="BINDING MONOOXYGENASE, PUTATIVE (JCVI)-RELATED"/>
    <property type="match status" value="1"/>
</dbReference>
<dbReference type="EMBL" id="JBHLSV010000012">
    <property type="protein sequence ID" value="MFC0674531.1"/>
    <property type="molecule type" value="Genomic_DNA"/>
</dbReference>
<dbReference type="Proteomes" id="UP001589793">
    <property type="component" value="Unassembled WGS sequence"/>
</dbReference>
<feature type="domain" description="FAD-binding" evidence="4">
    <location>
        <begin position="4"/>
        <end position="341"/>
    </location>
</feature>
<dbReference type="InterPro" id="IPR036188">
    <property type="entry name" value="FAD/NAD-bd_sf"/>
</dbReference>
<protein>
    <submittedName>
        <fullName evidence="5">FAD-dependent oxidoreductase</fullName>
    </submittedName>
</protein>
<dbReference type="Pfam" id="PF21274">
    <property type="entry name" value="Rng_hyd_C"/>
    <property type="match status" value="1"/>
</dbReference>
<evidence type="ECO:0000259" key="4">
    <source>
        <dbReference type="Pfam" id="PF01494"/>
    </source>
</evidence>
<name>A0ABV6RC09_9MICO</name>
<dbReference type="InterPro" id="IPR002938">
    <property type="entry name" value="FAD-bd"/>
</dbReference>
<dbReference type="Gene3D" id="3.50.50.60">
    <property type="entry name" value="FAD/NAD(P)-binding domain"/>
    <property type="match status" value="1"/>
</dbReference>
<dbReference type="Gene3D" id="3.40.30.120">
    <property type="match status" value="1"/>
</dbReference>
<keyword evidence="6" id="KW-1185">Reference proteome</keyword>
<comment type="caution">
    <text evidence="5">The sequence shown here is derived from an EMBL/GenBank/DDBJ whole genome shotgun (WGS) entry which is preliminary data.</text>
</comment>
<organism evidence="5 6">
    <name type="scientific">Brachybacterium hainanense</name>
    <dbReference type="NCBI Taxonomy" id="1541174"/>
    <lineage>
        <taxon>Bacteria</taxon>
        <taxon>Bacillati</taxon>
        <taxon>Actinomycetota</taxon>
        <taxon>Actinomycetes</taxon>
        <taxon>Micrococcales</taxon>
        <taxon>Dermabacteraceae</taxon>
        <taxon>Brachybacterium</taxon>
    </lineage>
</organism>
<dbReference type="PRINTS" id="PR00420">
    <property type="entry name" value="RNGMNOXGNASE"/>
</dbReference>